<dbReference type="RefSeq" id="WP_023431060.1">
    <property type="nucleotide sequence ID" value="NZ_AWXZ01000015.1"/>
</dbReference>
<evidence type="ECO:0000259" key="1">
    <source>
        <dbReference type="Pfam" id="PF00149"/>
    </source>
</evidence>
<dbReference type="PANTHER" id="PTHR39323">
    <property type="entry name" value="BLR1149 PROTEIN"/>
    <property type="match status" value="1"/>
</dbReference>
<evidence type="ECO:0000313" key="3">
    <source>
        <dbReference type="Proteomes" id="UP000017819"/>
    </source>
</evidence>
<dbReference type="SUPFAM" id="SSF56300">
    <property type="entry name" value="Metallo-dependent phosphatases"/>
    <property type="match status" value="1"/>
</dbReference>
<dbReference type="NCBIfam" id="TIGR04123">
    <property type="entry name" value="P_estr_lig_assc"/>
    <property type="match status" value="1"/>
</dbReference>
<organism evidence="2 3">
    <name type="scientific">Lutibaculum baratangense AMV1</name>
    <dbReference type="NCBI Taxonomy" id="631454"/>
    <lineage>
        <taxon>Bacteria</taxon>
        <taxon>Pseudomonadati</taxon>
        <taxon>Pseudomonadota</taxon>
        <taxon>Alphaproteobacteria</taxon>
        <taxon>Hyphomicrobiales</taxon>
        <taxon>Tepidamorphaceae</taxon>
        <taxon>Lutibaculum</taxon>
    </lineage>
</organism>
<dbReference type="PATRIC" id="fig|631454.5.peg.901"/>
<name>V4RMC1_9HYPH</name>
<dbReference type="InterPro" id="IPR029052">
    <property type="entry name" value="Metallo-depent_PP-like"/>
</dbReference>
<evidence type="ECO:0000313" key="2">
    <source>
        <dbReference type="EMBL" id="ESR26414.1"/>
    </source>
</evidence>
<feature type="domain" description="Calcineurin-like phosphoesterase" evidence="1">
    <location>
        <begin position="41"/>
        <end position="135"/>
    </location>
</feature>
<dbReference type="EMBL" id="AWXZ01000015">
    <property type="protein sequence ID" value="ESR26414.1"/>
    <property type="molecule type" value="Genomic_DNA"/>
</dbReference>
<comment type="caution">
    <text evidence="2">The sequence shown here is derived from an EMBL/GenBank/DDBJ whole genome shotgun (WGS) entry which is preliminary data.</text>
</comment>
<dbReference type="InterPro" id="IPR026336">
    <property type="entry name" value="PdeM-like"/>
</dbReference>
<dbReference type="OrthoDB" id="9795838at2"/>
<dbReference type="Proteomes" id="UP000017819">
    <property type="component" value="Unassembled WGS sequence"/>
</dbReference>
<proteinExistence type="predicted"/>
<keyword evidence="3" id="KW-1185">Reference proteome</keyword>
<dbReference type="eggNOG" id="COG1407">
    <property type="taxonomic scope" value="Bacteria"/>
</dbReference>
<reference evidence="2 3" key="1">
    <citation type="journal article" date="2014" name="Genome Announc.">
        <title>Draft Genome Sequence of Lutibaculum baratangense Strain AMV1T, Isolated from a Mud Volcano in Andamans, India.</title>
        <authorList>
            <person name="Singh A."/>
            <person name="Sreenivas A."/>
            <person name="Sathyanarayana Reddy G."/>
            <person name="Pinnaka A.K."/>
            <person name="Shivaji S."/>
        </authorList>
    </citation>
    <scope>NUCLEOTIDE SEQUENCE [LARGE SCALE GENOMIC DNA]</scope>
    <source>
        <strain evidence="2 3">AMV1</strain>
    </source>
</reference>
<protein>
    <recommendedName>
        <fullName evidence="1">Calcineurin-like phosphoesterase domain-containing protein</fullName>
    </recommendedName>
</protein>
<dbReference type="PANTHER" id="PTHR39323:SF1">
    <property type="entry name" value="BLR1149 PROTEIN"/>
    <property type="match status" value="1"/>
</dbReference>
<dbReference type="AlphaFoldDB" id="V4RMC1"/>
<dbReference type="GO" id="GO:0016787">
    <property type="term" value="F:hydrolase activity"/>
    <property type="evidence" value="ECO:0007669"/>
    <property type="project" value="InterPro"/>
</dbReference>
<dbReference type="Pfam" id="PF00149">
    <property type="entry name" value="Metallophos"/>
    <property type="match status" value="1"/>
</dbReference>
<dbReference type="Gene3D" id="3.60.21.10">
    <property type="match status" value="1"/>
</dbReference>
<dbReference type="STRING" id="631454.N177_0914"/>
<dbReference type="InterPro" id="IPR004843">
    <property type="entry name" value="Calcineurin-like_PHP"/>
</dbReference>
<sequence length="243" mass="26277">MRATAVPERVEAEAETVRTVGLCGHEVALDPAGALWWAAERTLVVSDLHLEKGSSLARRGQLLPPYDTAATLRRLAALVETYLPARVVCLGDSFHDRRAAERLAPAARDTVRALQRGRDWIWIAGNHDRDAPAGLGGEAMAELNLNGLAFRHEPRAGDCRGEVAGHLHPAAKLRLRGRGLRRRCFVTDGARLVMPSFGAYTGGLNVLDAAWSPLFPPRGFAAWLLGGRGVYGFPARLLLPDAA</sequence>
<gene>
    <name evidence="2" type="ORF">N177_0914</name>
</gene>
<accession>V4RMC1</accession>